<dbReference type="EMBL" id="KE525332">
    <property type="protein sequence ID" value="KFB47683.1"/>
    <property type="molecule type" value="Genomic_DNA"/>
</dbReference>
<reference evidence="2 4" key="1">
    <citation type="journal article" date="2014" name="BMC Genomics">
        <title>Genome sequence of Anopheles sinensis provides insight into genetics basis of mosquito competence for malaria parasites.</title>
        <authorList>
            <person name="Zhou D."/>
            <person name="Zhang D."/>
            <person name="Ding G."/>
            <person name="Shi L."/>
            <person name="Hou Q."/>
            <person name="Ye Y."/>
            <person name="Xu Y."/>
            <person name="Zhou H."/>
            <person name="Xiong C."/>
            <person name="Li S."/>
            <person name="Yu J."/>
            <person name="Hong S."/>
            <person name="Yu X."/>
            <person name="Zou P."/>
            <person name="Chen C."/>
            <person name="Chang X."/>
            <person name="Wang W."/>
            <person name="Lv Y."/>
            <person name="Sun Y."/>
            <person name="Ma L."/>
            <person name="Shen B."/>
            <person name="Zhu C."/>
        </authorList>
    </citation>
    <scope>NUCLEOTIDE SEQUENCE [LARGE SCALE GENOMIC DNA]</scope>
</reference>
<dbReference type="EnsemblMetazoa" id="ASIC015729-RA">
    <property type="protein sequence ID" value="ASIC015729-PA"/>
    <property type="gene ID" value="ASIC015729"/>
</dbReference>
<evidence type="ECO:0000313" key="3">
    <source>
        <dbReference type="EnsemblMetazoa" id="ASIC015729-PA"/>
    </source>
</evidence>
<proteinExistence type="predicted"/>
<reference evidence="3" key="2">
    <citation type="submission" date="2020-05" db="UniProtKB">
        <authorList>
            <consortium name="EnsemblMetazoa"/>
        </authorList>
    </citation>
    <scope>IDENTIFICATION</scope>
</reference>
<accession>A0A084WBT9</accession>
<dbReference type="Proteomes" id="UP000030765">
    <property type="component" value="Unassembled WGS sequence"/>
</dbReference>
<protein>
    <submittedName>
        <fullName evidence="2 3">RING finger protein 150-like protein</fullName>
    </submittedName>
</protein>
<name>A0A084WBT9_ANOSI</name>
<dbReference type="AlphaFoldDB" id="A0A084WBT9"/>
<dbReference type="EMBL" id="ATLV01022451">
    <property type="status" value="NOT_ANNOTATED_CDS"/>
    <property type="molecule type" value="Genomic_DNA"/>
</dbReference>
<dbReference type="VEuPathDB" id="VectorBase:ASIC015729"/>
<keyword evidence="4" id="KW-1185">Reference proteome</keyword>
<evidence type="ECO:0000313" key="2">
    <source>
        <dbReference type="EMBL" id="KFB47683.1"/>
    </source>
</evidence>
<sequence length="188" mass="20999">MESQTVKTLMPNEIKDMTTADHSKQMIPWDSPTQTTRRLHRWNHAAVLFFSCCILSIRRTDIHTNKTGHTYTSPKNSLGDCNDGSFVAMGTGVRRTRLGCLVQWRTVRKAVSSRTNRSEACDPVGPGGETIFLAIGGNLFTQDKIRLPATSVFVVSPTGQHSITRPHPKKDGAVPSRQRPFNRRRIAN</sequence>
<organism evidence="2">
    <name type="scientific">Anopheles sinensis</name>
    <name type="common">Mosquito</name>
    <dbReference type="NCBI Taxonomy" id="74873"/>
    <lineage>
        <taxon>Eukaryota</taxon>
        <taxon>Metazoa</taxon>
        <taxon>Ecdysozoa</taxon>
        <taxon>Arthropoda</taxon>
        <taxon>Hexapoda</taxon>
        <taxon>Insecta</taxon>
        <taxon>Pterygota</taxon>
        <taxon>Neoptera</taxon>
        <taxon>Endopterygota</taxon>
        <taxon>Diptera</taxon>
        <taxon>Nematocera</taxon>
        <taxon>Culicoidea</taxon>
        <taxon>Culicidae</taxon>
        <taxon>Anophelinae</taxon>
        <taxon>Anopheles</taxon>
    </lineage>
</organism>
<evidence type="ECO:0000256" key="1">
    <source>
        <dbReference type="SAM" id="MobiDB-lite"/>
    </source>
</evidence>
<evidence type="ECO:0000313" key="4">
    <source>
        <dbReference type="Proteomes" id="UP000030765"/>
    </source>
</evidence>
<gene>
    <name evidence="2" type="ORF">ZHAS_00015729</name>
</gene>
<feature type="region of interest" description="Disordered" evidence="1">
    <location>
        <begin position="157"/>
        <end position="188"/>
    </location>
</feature>